<gene>
    <name evidence="1" type="ORF">BIY37_12385</name>
</gene>
<dbReference type="InterPro" id="IPR024747">
    <property type="entry name" value="Pyridox_Oxase-rel"/>
</dbReference>
<dbReference type="PANTHER" id="PTHR34071">
    <property type="entry name" value="5-NITROIMIDAZOLE ANTIBIOTICS RESISTANCE PROTEIN, NIMA-FAMILY-RELATED PROTEIN-RELATED"/>
    <property type="match status" value="1"/>
</dbReference>
<evidence type="ECO:0000313" key="2">
    <source>
        <dbReference type="Proteomes" id="UP000242219"/>
    </source>
</evidence>
<accession>A0A1V6LX38</accession>
<dbReference type="Pfam" id="PF12900">
    <property type="entry name" value="Pyridox_ox_2"/>
    <property type="match status" value="1"/>
</dbReference>
<evidence type="ECO:0000313" key="1">
    <source>
        <dbReference type="EMBL" id="OQD44699.1"/>
    </source>
</evidence>
<proteinExistence type="predicted"/>
<dbReference type="PANTHER" id="PTHR34071:SF2">
    <property type="entry name" value="FLAVIN-NUCLEOTIDE-BINDING PROTEIN"/>
    <property type="match status" value="1"/>
</dbReference>
<comment type="caution">
    <text evidence="1">The sequence shown here is derived from an EMBL/GenBank/DDBJ whole genome shotgun (WGS) entry which is preliminary data.</text>
</comment>
<dbReference type="SUPFAM" id="SSF50475">
    <property type="entry name" value="FMN-binding split barrel"/>
    <property type="match status" value="1"/>
</dbReference>
<reference evidence="1 2" key="1">
    <citation type="journal article" date="2016" name="Genome Announc.">
        <title>Draft Genome Sequence of the Anaerobic Ammonium-Oxidizing Bacterium 'Candidatus Brocadia sp. 40'.</title>
        <authorList>
            <person name="Ali M."/>
            <person name="Haroon M.F."/>
            <person name="Narita Y."/>
            <person name="Zhang L."/>
            <person name="Rangel Shaw D."/>
            <person name="Okabe S."/>
            <person name="Saikaly P.E."/>
        </authorList>
    </citation>
    <scope>NUCLEOTIDE SEQUENCE [LARGE SCALE GENOMIC DNA]</scope>
    <source>
        <strain evidence="1 2">40</strain>
    </source>
</reference>
<name>A0A1V6LX38_9BACT</name>
<dbReference type="AlphaFoldDB" id="A0A1V6LX38"/>
<organism evidence="1 2">
    <name type="scientific">Candidatus Brocadia sapporoensis</name>
    <dbReference type="NCBI Taxonomy" id="392547"/>
    <lineage>
        <taxon>Bacteria</taxon>
        <taxon>Pseudomonadati</taxon>
        <taxon>Planctomycetota</taxon>
        <taxon>Candidatus Brocadiia</taxon>
        <taxon>Candidatus Brocadiales</taxon>
        <taxon>Candidatus Brocadiaceae</taxon>
        <taxon>Candidatus Brocadia</taxon>
    </lineage>
</organism>
<dbReference type="InterPro" id="IPR012349">
    <property type="entry name" value="Split_barrel_FMN-bd"/>
</dbReference>
<protein>
    <recommendedName>
        <fullName evidence="3">Pyridoxamine 5'-phosphate oxidase</fullName>
    </recommendedName>
</protein>
<dbReference type="EMBL" id="MJUW02000119">
    <property type="protein sequence ID" value="OQD44699.1"/>
    <property type="molecule type" value="Genomic_DNA"/>
</dbReference>
<dbReference type="RefSeq" id="WP_070068131.1">
    <property type="nucleotide sequence ID" value="NZ_MJUW02000119.1"/>
</dbReference>
<keyword evidence="2" id="KW-1185">Reference proteome</keyword>
<sequence>MRRKDKEITCKDEVEEILLKATVGRLGTCADGIPYITPMNFTYDKERFRIFLHCAQEGQKLQNIRANPNICFEVEDVKEIIIKQPTCASSVAYRSVILFGNIKILSDLNAKNYAIQKLADKYAPQNPKVPFTEAMLNRTNVLEIEIKEMTAKRSPVKPAITDPSNK</sequence>
<evidence type="ECO:0008006" key="3">
    <source>
        <dbReference type="Google" id="ProtNLM"/>
    </source>
</evidence>
<dbReference type="Gene3D" id="2.30.110.10">
    <property type="entry name" value="Electron Transport, Fmn-binding Protein, Chain A"/>
    <property type="match status" value="1"/>
</dbReference>
<dbReference type="Proteomes" id="UP000242219">
    <property type="component" value="Unassembled WGS sequence"/>
</dbReference>